<name>A0A3M8S9Y5_PSEPU</name>
<evidence type="ECO:0000256" key="1">
    <source>
        <dbReference type="ARBA" id="ARBA00007576"/>
    </source>
</evidence>
<accession>A0A3M8S9Y5</accession>
<dbReference type="SUPFAM" id="SSF160113">
    <property type="entry name" value="YegP-like"/>
    <property type="match status" value="2"/>
</dbReference>
<dbReference type="PANTHER" id="PTHR40606">
    <property type="match status" value="1"/>
</dbReference>
<dbReference type="EMBL" id="RJAI01000115">
    <property type="protein sequence ID" value="RNF77483.1"/>
    <property type="molecule type" value="Genomic_DNA"/>
</dbReference>
<dbReference type="RefSeq" id="WP_061305140.1">
    <property type="nucleotide sequence ID" value="NZ_RJAI01000115.1"/>
</dbReference>
<dbReference type="Proteomes" id="UP000278162">
    <property type="component" value="Unassembled WGS sequence"/>
</dbReference>
<sequence length="110" mass="12384">MSARYEIFRGTNQQYYFRLKAPNNEIILQSEGYVAKSGCQNGIQSAQQHSPYDRFYVRQTTTRNEPYFVLRAANNQVIGVSEAYSSTQARDNGIDAVKRHGPSAGTVDLT</sequence>
<evidence type="ECO:0000259" key="2">
    <source>
        <dbReference type="Pfam" id="PF07411"/>
    </source>
</evidence>
<reference evidence="3 4" key="1">
    <citation type="submission" date="2018-10" db="EMBL/GenBank/DDBJ databases">
        <title>An outbreak of IMP-63 producing strain in France.</title>
        <authorList>
            <person name="Bour M."/>
            <person name="Liapis E."/>
            <person name="Plesiat P."/>
        </authorList>
    </citation>
    <scope>NUCLEOTIDE SEQUENCE [LARGE SCALE GENOMIC DNA]</scope>
    <source>
        <strain evidence="3 4">12917</strain>
    </source>
</reference>
<evidence type="ECO:0000313" key="4">
    <source>
        <dbReference type="Proteomes" id="UP000278162"/>
    </source>
</evidence>
<comment type="caution">
    <text evidence="3">The sequence shown here is derived from an EMBL/GenBank/DDBJ whole genome shotgun (WGS) entry which is preliminary data.</text>
</comment>
<feature type="domain" description="DUF1508" evidence="2">
    <location>
        <begin position="12"/>
        <end position="53"/>
    </location>
</feature>
<dbReference type="AlphaFoldDB" id="A0A3M8S9Y5"/>
<feature type="domain" description="DUF1508" evidence="2">
    <location>
        <begin position="64"/>
        <end position="108"/>
    </location>
</feature>
<dbReference type="Pfam" id="PF07411">
    <property type="entry name" value="DUF1508"/>
    <property type="match status" value="2"/>
</dbReference>
<gene>
    <name evidence="3" type="ORF">EFK07_30600</name>
</gene>
<organism evidence="3 4">
    <name type="scientific">Pseudomonas putida</name>
    <name type="common">Arthrobacter siderocapsulatus</name>
    <dbReference type="NCBI Taxonomy" id="303"/>
    <lineage>
        <taxon>Bacteria</taxon>
        <taxon>Pseudomonadati</taxon>
        <taxon>Pseudomonadota</taxon>
        <taxon>Gammaproteobacteria</taxon>
        <taxon>Pseudomonadales</taxon>
        <taxon>Pseudomonadaceae</taxon>
        <taxon>Pseudomonas</taxon>
    </lineage>
</organism>
<proteinExistence type="inferred from homology"/>
<comment type="similarity">
    <text evidence="1">Belongs to the UPF0339 family. Duplicated subfamily.</text>
</comment>
<protein>
    <submittedName>
        <fullName evidence="3">DUF1508 domain-containing protein</fullName>
    </submittedName>
</protein>
<evidence type="ECO:0000313" key="3">
    <source>
        <dbReference type="EMBL" id="RNF77483.1"/>
    </source>
</evidence>
<dbReference type="PANTHER" id="PTHR40606:SF1">
    <property type="entry name" value="UPF0339 PROTEIN YEGP"/>
    <property type="match status" value="1"/>
</dbReference>
<dbReference type="InterPro" id="IPR051141">
    <property type="entry name" value="UPF0339_domain"/>
</dbReference>
<dbReference type="InterPro" id="IPR036913">
    <property type="entry name" value="YegP-like_sf"/>
</dbReference>
<dbReference type="InterPro" id="IPR010879">
    <property type="entry name" value="DUF1508"/>
</dbReference>
<dbReference type="Gene3D" id="2.30.29.80">
    <property type="match status" value="1"/>
</dbReference>